<accession>A0A2N8L043</accession>
<sequence length="151" mass="16178">MLVGAESAQKGGQLRFAATGIPGLDTREDFNTDKEQGQVFAIPLPPGEYKLTHAIAFAPYGISGGSVMYLSRIPEAKFQITSGKSTYIGNLQISPSGPRSGFGVPLSANVQKLNTLERDFSVLKAKGDTSVAAPVDQWLYTLDLTLKQSEK</sequence>
<dbReference type="Proteomes" id="UP000235916">
    <property type="component" value="Unassembled WGS sequence"/>
</dbReference>
<evidence type="ECO:0000313" key="1">
    <source>
        <dbReference type="EMBL" id="PND39076.1"/>
    </source>
</evidence>
<keyword evidence="2" id="KW-1185">Reference proteome</keyword>
<reference evidence="1 2" key="1">
    <citation type="submission" date="2018-01" db="EMBL/GenBank/DDBJ databases">
        <title>Draft genome sequence of Paucibacter aquatile CR182 isolated from freshwater of the Nakdong River.</title>
        <authorList>
            <person name="Choi A."/>
            <person name="Chung E.J."/>
        </authorList>
    </citation>
    <scope>NUCLEOTIDE SEQUENCE [LARGE SCALE GENOMIC DNA]</scope>
    <source>
        <strain evidence="1 2">CR182</strain>
    </source>
</reference>
<evidence type="ECO:0000313" key="2">
    <source>
        <dbReference type="Proteomes" id="UP000235916"/>
    </source>
</evidence>
<comment type="caution">
    <text evidence="1">The sequence shown here is derived from an EMBL/GenBank/DDBJ whole genome shotgun (WGS) entry which is preliminary data.</text>
</comment>
<proteinExistence type="predicted"/>
<protein>
    <submittedName>
        <fullName evidence="1">Uncharacterized protein</fullName>
    </submittedName>
</protein>
<dbReference type="AlphaFoldDB" id="A0A2N8L043"/>
<dbReference type="EMBL" id="POSP01000003">
    <property type="protein sequence ID" value="PND39076.1"/>
    <property type="molecule type" value="Genomic_DNA"/>
</dbReference>
<organism evidence="1 2">
    <name type="scientific">Kinneretia aquatilis</name>
    <dbReference type="NCBI Taxonomy" id="2070761"/>
    <lineage>
        <taxon>Bacteria</taxon>
        <taxon>Pseudomonadati</taxon>
        <taxon>Pseudomonadota</taxon>
        <taxon>Betaproteobacteria</taxon>
        <taxon>Burkholderiales</taxon>
        <taxon>Sphaerotilaceae</taxon>
        <taxon>Roseateles</taxon>
    </lineage>
</organism>
<gene>
    <name evidence="1" type="ORF">C1O66_17130</name>
</gene>
<name>A0A2N8L043_9BURK</name>